<organism evidence="1">
    <name type="scientific">Mytilinidion resinicola</name>
    <dbReference type="NCBI Taxonomy" id="574789"/>
    <lineage>
        <taxon>Eukaryota</taxon>
        <taxon>Fungi</taxon>
        <taxon>Dikarya</taxon>
        <taxon>Ascomycota</taxon>
        <taxon>Pezizomycotina</taxon>
        <taxon>Dothideomycetes</taxon>
        <taxon>Pleosporomycetidae</taxon>
        <taxon>Mytilinidiales</taxon>
        <taxon>Mytilinidiaceae</taxon>
        <taxon>Mytilinidion</taxon>
    </lineage>
</organism>
<dbReference type="GeneID" id="54466034"/>
<dbReference type="AlphaFoldDB" id="A0A6A6YWN7"/>
<dbReference type="Proteomes" id="UP000504636">
    <property type="component" value="Unplaced"/>
</dbReference>
<dbReference type="EMBL" id="MU003696">
    <property type="protein sequence ID" value="KAF2812813.1"/>
    <property type="molecule type" value="Genomic_DNA"/>
</dbReference>
<accession>A0A6A6YWN7</accession>
<evidence type="ECO:0000313" key="3">
    <source>
        <dbReference type="RefSeq" id="XP_033579777.1"/>
    </source>
</evidence>
<evidence type="ECO:0000313" key="1">
    <source>
        <dbReference type="EMBL" id="KAF2812813.1"/>
    </source>
</evidence>
<dbReference type="RefSeq" id="XP_033579777.1">
    <property type="nucleotide sequence ID" value="XM_033725141.1"/>
</dbReference>
<protein>
    <submittedName>
        <fullName evidence="1 3">Uncharacterized protein</fullName>
    </submittedName>
</protein>
<reference evidence="3" key="2">
    <citation type="submission" date="2020-04" db="EMBL/GenBank/DDBJ databases">
        <authorList>
            <consortium name="NCBI Genome Project"/>
        </authorList>
    </citation>
    <scope>NUCLEOTIDE SEQUENCE</scope>
    <source>
        <strain evidence="3">CBS 304.34</strain>
    </source>
</reference>
<sequence length="468" mass="54087">MAIPHARFLELPPELTGIVLSYLDLESVHALEAVEYDREDDLTPLRRSIKDRQNPFIFYRKDFPHAEALFATMADTGSIAAGSRFLEYFSPGSQEDESDYNFFCQGDIDSISAMMRILEENGVQWKPLAEGLFELITFNAGREVTVSREIARTLKNSLVLLSQRLEAIIGPFNGNLYHHLGEPDEEHIKAVRAAQTSSNEIASLLRDALEETNDSRDSIKIKSDRHGIHRWEVVTALERPEPCPETLPDTNIITGTLRVGNSLRLVRLETNFGGLQFEGLGTFMHIARFYSTHSQCFLTGTHAIHAHRSTLTQNQGEIWRPTNWRQQKVYNELEKKHHNRGYNLGRKAHSSPLQHRHLGDSRSLVISFQDYYKPTQPIDTIDPALNEKNALEHREYFLYKDESIRTTLWYELRGFMVYHPKPLLEDFMDPLYDQERLLREMYPLFPLAWCGVEIHERVNYFPGPFIEV</sequence>
<evidence type="ECO:0000313" key="2">
    <source>
        <dbReference type="Proteomes" id="UP000504636"/>
    </source>
</evidence>
<dbReference type="OrthoDB" id="3633909at2759"/>
<name>A0A6A6YWN7_9PEZI</name>
<proteinExistence type="predicted"/>
<reference evidence="3" key="3">
    <citation type="submission" date="2025-04" db="UniProtKB">
        <authorList>
            <consortium name="RefSeq"/>
        </authorList>
    </citation>
    <scope>IDENTIFICATION</scope>
    <source>
        <strain evidence="3">CBS 304.34</strain>
    </source>
</reference>
<reference evidence="1 3" key="1">
    <citation type="journal article" date="2020" name="Stud. Mycol.">
        <title>101 Dothideomycetes genomes: a test case for predicting lifestyles and emergence of pathogens.</title>
        <authorList>
            <person name="Haridas S."/>
            <person name="Albert R."/>
            <person name="Binder M."/>
            <person name="Bloem J."/>
            <person name="Labutti K."/>
            <person name="Salamov A."/>
            <person name="Andreopoulos B."/>
            <person name="Baker S."/>
            <person name="Barry K."/>
            <person name="Bills G."/>
            <person name="Bluhm B."/>
            <person name="Cannon C."/>
            <person name="Castanera R."/>
            <person name="Culley D."/>
            <person name="Daum C."/>
            <person name="Ezra D."/>
            <person name="Gonzalez J."/>
            <person name="Henrissat B."/>
            <person name="Kuo A."/>
            <person name="Liang C."/>
            <person name="Lipzen A."/>
            <person name="Lutzoni F."/>
            <person name="Magnuson J."/>
            <person name="Mondo S."/>
            <person name="Nolan M."/>
            <person name="Ohm R."/>
            <person name="Pangilinan J."/>
            <person name="Park H.-J."/>
            <person name="Ramirez L."/>
            <person name="Alfaro M."/>
            <person name="Sun H."/>
            <person name="Tritt A."/>
            <person name="Yoshinaga Y."/>
            <person name="Zwiers L.-H."/>
            <person name="Turgeon B."/>
            <person name="Goodwin S."/>
            <person name="Spatafora J."/>
            <person name="Crous P."/>
            <person name="Grigoriev I."/>
        </authorList>
    </citation>
    <scope>NUCLEOTIDE SEQUENCE</scope>
    <source>
        <strain evidence="1 3">CBS 304.34</strain>
    </source>
</reference>
<gene>
    <name evidence="1 3" type="ORF">BDZ99DRAFT_517123</name>
</gene>
<keyword evidence="2" id="KW-1185">Reference proteome</keyword>